<comment type="subcellular location">
    <subcellularLocation>
        <location evidence="1">Cell inner membrane</location>
        <topology evidence="1">Single-pass membrane protein</topology>
    </subcellularLocation>
</comment>
<evidence type="ECO:0000256" key="12">
    <source>
        <dbReference type="SAM" id="Phobius"/>
    </source>
</evidence>
<dbReference type="Proteomes" id="UP000216885">
    <property type="component" value="Unassembled WGS sequence"/>
</dbReference>
<comment type="caution">
    <text evidence="14">The sequence shown here is derived from an EMBL/GenBank/DDBJ whole genome shotgun (WGS) entry which is preliminary data.</text>
</comment>
<evidence type="ECO:0000256" key="5">
    <source>
        <dbReference type="ARBA" id="ARBA00022519"/>
    </source>
</evidence>
<protein>
    <recommendedName>
        <fullName evidence="2">Type II secretion system protein H</fullName>
    </recommendedName>
    <alternativeName>
        <fullName evidence="10">General secretion pathway protein H</fullName>
    </alternativeName>
</protein>
<dbReference type="GO" id="GO:0005886">
    <property type="term" value="C:plasma membrane"/>
    <property type="evidence" value="ECO:0007669"/>
    <property type="project" value="UniProtKB-SubCell"/>
</dbReference>
<evidence type="ECO:0000256" key="10">
    <source>
        <dbReference type="ARBA" id="ARBA00030775"/>
    </source>
</evidence>
<dbReference type="EMBL" id="NEVQ01000013">
    <property type="protein sequence ID" value="OZI55897.1"/>
    <property type="molecule type" value="Genomic_DNA"/>
</dbReference>
<evidence type="ECO:0000256" key="8">
    <source>
        <dbReference type="ARBA" id="ARBA00023136"/>
    </source>
</evidence>
<keyword evidence="4" id="KW-0488">Methylation</keyword>
<dbReference type="PRINTS" id="PR00885">
    <property type="entry name" value="BCTERIALGSPH"/>
</dbReference>
<evidence type="ECO:0000256" key="11">
    <source>
        <dbReference type="SAM" id="MobiDB-lite"/>
    </source>
</evidence>
<evidence type="ECO:0000313" key="14">
    <source>
        <dbReference type="EMBL" id="OZI55897.1"/>
    </source>
</evidence>
<dbReference type="InterPro" id="IPR022346">
    <property type="entry name" value="T2SS_GspH"/>
</dbReference>
<proteinExistence type="inferred from homology"/>
<feature type="transmembrane region" description="Helical" evidence="12">
    <location>
        <begin position="12"/>
        <end position="37"/>
    </location>
</feature>
<keyword evidence="3" id="KW-1003">Cell membrane</keyword>
<comment type="similarity">
    <text evidence="9">Belongs to the GSP H family.</text>
</comment>
<feature type="compositionally biased region" description="Basic and acidic residues" evidence="11">
    <location>
        <begin position="83"/>
        <end position="107"/>
    </location>
</feature>
<keyword evidence="7 12" id="KW-1133">Transmembrane helix</keyword>
<evidence type="ECO:0000256" key="7">
    <source>
        <dbReference type="ARBA" id="ARBA00022989"/>
    </source>
</evidence>
<dbReference type="NCBIfam" id="TIGR02532">
    <property type="entry name" value="IV_pilin_GFxxxE"/>
    <property type="match status" value="1"/>
</dbReference>
<keyword evidence="5" id="KW-0997">Cell inner membrane</keyword>
<dbReference type="RefSeq" id="WP_094837834.1">
    <property type="nucleotide sequence ID" value="NZ_NEVQ01000013.1"/>
</dbReference>
<sequence length="163" mass="17853">MRTSARGNSEGGFTLIEMLVVVVIIAIAASMVSLSVASSSDRTLRADAERLVDAFSVAQSEARSDGRTIRWYADEQGWSFERQGRSERLSAQDDGPLKPDRFDDDQSLRPQTWGSPPVALQLSPNRPVVFGTEWIADPIILELSIKGDTVRIERDAAGGYAIN</sequence>
<accession>A0A261U325</accession>
<feature type="domain" description="General secretion pathway GspH" evidence="13">
    <location>
        <begin position="48"/>
        <end position="143"/>
    </location>
</feature>
<dbReference type="SUPFAM" id="SSF54523">
    <property type="entry name" value="Pili subunits"/>
    <property type="match status" value="1"/>
</dbReference>
<dbReference type="Pfam" id="PF12019">
    <property type="entry name" value="GspH"/>
    <property type="match status" value="1"/>
</dbReference>
<dbReference type="AlphaFoldDB" id="A0A261U325"/>
<evidence type="ECO:0000256" key="3">
    <source>
        <dbReference type="ARBA" id="ARBA00022475"/>
    </source>
</evidence>
<feature type="region of interest" description="Disordered" evidence="11">
    <location>
        <begin position="83"/>
        <end position="117"/>
    </location>
</feature>
<name>A0A261U325_9BORD</name>
<dbReference type="Gene3D" id="3.30.700.10">
    <property type="entry name" value="Glycoprotein, Type 4 Pilin"/>
    <property type="match status" value="1"/>
</dbReference>
<dbReference type="PROSITE" id="PS00409">
    <property type="entry name" value="PROKAR_NTER_METHYL"/>
    <property type="match status" value="1"/>
</dbReference>
<organism evidence="14 15">
    <name type="scientific">Bordetella genomosp. 4</name>
    <dbReference type="NCBI Taxonomy" id="463044"/>
    <lineage>
        <taxon>Bacteria</taxon>
        <taxon>Pseudomonadati</taxon>
        <taxon>Pseudomonadota</taxon>
        <taxon>Betaproteobacteria</taxon>
        <taxon>Burkholderiales</taxon>
        <taxon>Alcaligenaceae</taxon>
        <taxon>Bordetella</taxon>
    </lineage>
</organism>
<keyword evidence="8 12" id="KW-0472">Membrane</keyword>
<evidence type="ECO:0000256" key="9">
    <source>
        <dbReference type="ARBA" id="ARBA00025772"/>
    </source>
</evidence>
<dbReference type="NCBIfam" id="TIGR01708">
    <property type="entry name" value="typeII_sec_gspH"/>
    <property type="match status" value="1"/>
</dbReference>
<dbReference type="GO" id="GO:0015627">
    <property type="term" value="C:type II protein secretion system complex"/>
    <property type="evidence" value="ECO:0007669"/>
    <property type="project" value="InterPro"/>
</dbReference>
<dbReference type="InterPro" id="IPR045584">
    <property type="entry name" value="Pilin-like"/>
</dbReference>
<evidence type="ECO:0000256" key="4">
    <source>
        <dbReference type="ARBA" id="ARBA00022481"/>
    </source>
</evidence>
<evidence type="ECO:0000256" key="1">
    <source>
        <dbReference type="ARBA" id="ARBA00004377"/>
    </source>
</evidence>
<evidence type="ECO:0000313" key="15">
    <source>
        <dbReference type="Proteomes" id="UP000216885"/>
    </source>
</evidence>
<evidence type="ECO:0000256" key="6">
    <source>
        <dbReference type="ARBA" id="ARBA00022692"/>
    </source>
</evidence>
<keyword evidence="15" id="KW-1185">Reference proteome</keyword>
<gene>
    <name evidence="14" type="ORF">CAL20_10535</name>
</gene>
<dbReference type="InterPro" id="IPR002416">
    <property type="entry name" value="T2SS_protein-GspH"/>
</dbReference>
<evidence type="ECO:0000259" key="13">
    <source>
        <dbReference type="Pfam" id="PF12019"/>
    </source>
</evidence>
<dbReference type="InterPro" id="IPR049875">
    <property type="entry name" value="TypeII_GspH"/>
</dbReference>
<reference evidence="14 15" key="1">
    <citation type="submission" date="2017-05" db="EMBL/GenBank/DDBJ databases">
        <title>Complete and WGS of Bordetella genogroups.</title>
        <authorList>
            <person name="Spilker T."/>
            <person name="LiPuma J."/>
        </authorList>
    </citation>
    <scope>NUCLEOTIDE SEQUENCE [LARGE SCALE GENOMIC DNA]</scope>
    <source>
        <strain evidence="14 15">AU9919</strain>
    </source>
</reference>
<dbReference type="InterPro" id="IPR012902">
    <property type="entry name" value="N_methyl_site"/>
</dbReference>
<keyword evidence="6 12" id="KW-0812">Transmembrane</keyword>
<dbReference type="Pfam" id="PF07963">
    <property type="entry name" value="N_methyl"/>
    <property type="match status" value="1"/>
</dbReference>
<evidence type="ECO:0000256" key="2">
    <source>
        <dbReference type="ARBA" id="ARBA00021549"/>
    </source>
</evidence>
<dbReference type="GO" id="GO:0015628">
    <property type="term" value="P:protein secretion by the type II secretion system"/>
    <property type="evidence" value="ECO:0007669"/>
    <property type="project" value="InterPro"/>
</dbReference>